<evidence type="ECO:0000313" key="3">
    <source>
        <dbReference type="EMBL" id="KQJ86182.1"/>
    </source>
</evidence>
<dbReference type="EnsemblPlants" id="KQJ86182">
    <property type="protein sequence ID" value="KQJ86182"/>
    <property type="gene ID" value="BRADI_4g03800v3"/>
</dbReference>
<sequence>MFLLPFSDQPKPKPRKSPIPNPQCLLSNDALFLLFPPASASAPFLPAAALSPRRRRASHRLPISWIASLRCGDDEVHVLLLKNWCEVCPMDKQKNHKNAEMGKDLFRRTILSQIAGGVSFEEENAPCNTPRNSVHSQLGGSFVASTSESTGAESVSPGEYVRDPGSILSLQPWIFKRSGAQNSEERIVVSGSKVGRGKNLVDGFRDGSTVDVSARSPALGSGPGRGRGALRSRRSHRHFIKPLVPMEDSYIPQLYNGNFEFEECTFAPVPSPASARPFIVTDGRRIISKSSYGPVPVPFDIGLNKEECRNGSNVLESVVGIAPLPELNRDSTVSHDVRLSLSSSKRGSEPSKSAGLLERMLMFSSGVSIGVISSSLSNKKDLDSLNGTLKRMENLVQDLQDELEMKEGLTVKELPYESEHDDGNIKGYTVDSEPMSKIEAELEAELARLELNITSNHLEEEQPFDFSEVDQEFVGDIVQGELKIDMIRRDIADYSSESDHGRDSRQSSPDCTRDANYPVSPRDLSLRLHKVIQHRLEERIKELETALAQSQKQAQLQMMARERVFSEQTSSNSVSGSSSNQDSPLFIQETSSSAEPFCLNLAGDALEAYDEAYEEFMRIADSPCTTSTNGKPQVNEYYSVDRSLVWGLEDDSATELKEVPTWEQAVKSGDPNRAQESDGEDDCSDEDDHDSKMLIQQIIERTKQGSPVLIHAQKMLFSVDE</sequence>
<dbReference type="EMBL" id="CM000883">
    <property type="protein sequence ID" value="KQJ86182.1"/>
    <property type="molecule type" value="Genomic_DNA"/>
</dbReference>
<name>A0A0Q3EES1_BRADI</name>
<keyword evidence="5" id="KW-1185">Reference proteome</keyword>
<dbReference type="GO" id="GO:0008356">
    <property type="term" value="P:asymmetric cell division"/>
    <property type="evidence" value="ECO:0007669"/>
    <property type="project" value="InterPro"/>
</dbReference>
<evidence type="ECO:0000256" key="2">
    <source>
        <dbReference type="SAM" id="MobiDB-lite"/>
    </source>
</evidence>
<gene>
    <name evidence="4" type="primary">LOC100830779</name>
    <name evidence="3" type="ORF">BRADI_4g03800v3</name>
</gene>
<dbReference type="PANTHER" id="PTHR33476">
    <property type="entry name" value="EMB|CAB62613.1"/>
    <property type="match status" value="1"/>
</dbReference>
<feature type="region of interest" description="Disordered" evidence="2">
    <location>
        <begin position="494"/>
        <end position="519"/>
    </location>
</feature>
<dbReference type="Gramene" id="KQJ86182">
    <property type="protein sequence ID" value="KQJ86182"/>
    <property type="gene ID" value="BRADI_4g03800v3"/>
</dbReference>
<evidence type="ECO:0000256" key="1">
    <source>
        <dbReference type="SAM" id="Coils"/>
    </source>
</evidence>
<feature type="compositionally biased region" description="Low complexity" evidence="2">
    <location>
        <begin position="566"/>
        <end position="583"/>
    </location>
</feature>
<feature type="compositionally biased region" description="Basic and acidic residues" evidence="2">
    <location>
        <begin position="494"/>
        <end position="505"/>
    </location>
</feature>
<reference evidence="4" key="3">
    <citation type="submission" date="2018-08" db="UniProtKB">
        <authorList>
            <consortium name="EnsemblPlants"/>
        </authorList>
    </citation>
    <scope>IDENTIFICATION</scope>
    <source>
        <strain evidence="4">cv. Bd21</strain>
    </source>
</reference>
<evidence type="ECO:0000313" key="5">
    <source>
        <dbReference type="Proteomes" id="UP000008810"/>
    </source>
</evidence>
<dbReference type="GeneID" id="100830779"/>
<feature type="region of interest" description="Disordered" evidence="2">
    <location>
        <begin position="211"/>
        <end position="232"/>
    </location>
</feature>
<feature type="compositionally biased region" description="Acidic residues" evidence="2">
    <location>
        <begin position="677"/>
        <end position="688"/>
    </location>
</feature>
<organism evidence="3">
    <name type="scientific">Brachypodium distachyon</name>
    <name type="common">Purple false brome</name>
    <name type="synonym">Trachynia distachya</name>
    <dbReference type="NCBI Taxonomy" id="15368"/>
    <lineage>
        <taxon>Eukaryota</taxon>
        <taxon>Viridiplantae</taxon>
        <taxon>Streptophyta</taxon>
        <taxon>Embryophyta</taxon>
        <taxon>Tracheophyta</taxon>
        <taxon>Spermatophyta</taxon>
        <taxon>Magnoliopsida</taxon>
        <taxon>Liliopsida</taxon>
        <taxon>Poales</taxon>
        <taxon>Poaceae</taxon>
        <taxon>BOP clade</taxon>
        <taxon>Pooideae</taxon>
        <taxon>Stipodae</taxon>
        <taxon>Brachypodieae</taxon>
        <taxon>Brachypodium</taxon>
    </lineage>
</organism>
<feature type="region of interest" description="Disordered" evidence="2">
    <location>
        <begin position="663"/>
        <end position="692"/>
    </location>
</feature>
<dbReference type="FunCoup" id="A0A0Q3EES1">
    <property type="interactions" value="1886"/>
</dbReference>
<evidence type="ECO:0000313" key="4">
    <source>
        <dbReference type="EnsemblPlants" id="KQJ86182"/>
    </source>
</evidence>
<dbReference type="PANTHER" id="PTHR33476:SF7">
    <property type="entry name" value="EMB|CAB62613.1"/>
    <property type="match status" value="1"/>
</dbReference>
<dbReference type="KEGG" id="bdi:100830779"/>
<dbReference type="Proteomes" id="UP000008810">
    <property type="component" value="Chromosome 4"/>
</dbReference>
<dbReference type="ExpressionAtlas" id="A0A0Q3EES1">
    <property type="expression patterns" value="baseline and differential"/>
</dbReference>
<accession>A0A0Q3EES1</accession>
<dbReference type="RefSeq" id="XP_003578688.2">
    <property type="nucleotide sequence ID" value="XM_003578640.4"/>
</dbReference>
<feature type="region of interest" description="Disordered" evidence="2">
    <location>
        <begin position="1"/>
        <end position="20"/>
    </location>
</feature>
<protein>
    <submittedName>
        <fullName evidence="3 4">Uncharacterized protein</fullName>
    </submittedName>
</protein>
<feature type="coiled-coil region" evidence="1">
    <location>
        <begin position="382"/>
        <end position="409"/>
    </location>
</feature>
<dbReference type="InterPro" id="IPR040348">
    <property type="entry name" value="POLAR-like"/>
</dbReference>
<proteinExistence type="predicted"/>
<feature type="region of interest" description="Disordered" evidence="2">
    <location>
        <begin position="563"/>
        <end position="584"/>
    </location>
</feature>
<reference evidence="3" key="2">
    <citation type="submission" date="2017-06" db="EMBL/GenBank/DDBJ databases">
        <title>WGS assembly of Brachypodium distachyon.</title>
        <authorList>
            <consortium name="The International Brachypodium Initiative"/>
            <person name="Lucas S."/>
            <person name="Harmon-Smith M."/>
            <person name="Lail K."/>
            <person name="Tice H."/>
            <person name="Grimwood J."/>
            <person name="Bruce D."/>
            <person name="Barry K."/>
            <person name="Shu S."/>
            <person name="Lindquist E."/>
            <person name="Wang M."/>
            <person name="Pitluck S."/>
            <person name="Vogel J.P."/>
            <person name="Garvin D.F."/>
            <person name="Mockler T.C."/>
            <person name="Schmutz J."/>
            <person name="Rokhsar D."/>
            <person name="Bevan M.W."/>
        </authorList>
    </citation>
    <scope>NUCLEOTIDE SEQUENCE</scope>
    <source>
        <strain evidence="3">Bd21</strain>
    </source>
</reference>
<reference evidence="3 4" key="1">
    <citation type="journal article" date="2010" name="Nature">
        <title>Genome sequencing and analysis of the model grass Brachypodium distachyon.</title>
        <authorList>
            <consortium name="International Brachypodium Initiative"/>
        </authorList>
    </citation>
    <scope>NUCLEOTIDE SEQUENCE [LARGE SCALE GENOMIC DNA]</scope>
    <source>
        <strain evidence="3 4">Bd21</strain>
    </source>
</reference>
<keyword evidence="1" id="KW-0175">Coiled coil</keyword>
<dbReference type="OrthoDB" id="1701885at2759"/>
<dbReference type="AlphaFoldDB" id="A0A0Q3EES1"/>
<dbReference type="STRING" id="15368.A0A0Q3EES1"/>